<evidence type="ECO:0000313" key="3">
    <source>
        <dbReference type="Proteomes" id="UP000771749"/>
    </source>
</evidence>
<accession>A0A940DP65</accession>
<dbReference type="Proteomes" id="UP000771749">
    <property type="component" value="Unassembled WGS sequence"/>
</dbReference>
<feature type="domain" description="DUF5689" evidence="1">
    <location>
        <begin position="2"/>
        <end position="147"/>
    </location>
</feature>
<gene>
    <name evidence="2" type="ORF">IAC07_06740</name>
</gene>
<name>A0A940DP65_9BACT</name>
<sequence length="284" mass="31644">TSDQVGNFYRSFYIQDGTAGIEIKMGKTGLYNEYKIGQTVYVKCKGLTLGMYGFSSSSSYGGQGMVQLGCVDPSGEYETSYIEVQSIIDEHIFKGPEGTPDEPVVLEESQLPGKNDNQTSNEFIGRLVTIKNLRYANEVFALLYINPNLEHKESSNRVFLSDEQHNITTWAMSEQNVIRHLRAGDWDDVLIGNSNDQSPDETVAKYKDIMIRYATPANVSQYFTTPGGTEIQIRTSGYCRFADLEIDPDVLAGRKTIDATGILTMYQGSIQFVLIDQTGIKVND</sequence>
<protein>
    <recommendedName>
        <fullName evidence="1">DUF5689 domain-containing protein</fullName>
    </recommendedName>
</protein>
<dbReference type="Pfam" id="PF18942">
    <property type="entry name" value="DUF5689"/>
    <property type="match status" value="1"/>
</dbReference>
<feature type="non-terminal residue" evidence="2">
    <location>
        <position position="1"/>
    </location>
</feature>
<comment type="caution">
    <text evidence="2">The sequence shown here is derived from an EMBL/GenBank/DDBJ whole genome shotgun (WGS) entry which is preliminary data.</text>
</comment>
<dbReference type="InterPro" id="IPR043744">
    <property type="entry name" value="DUF5689"/>
</dbReference>
<evidence type="ECO:0000259" key="1">
    <source>
        <dbReference type="Pfam" id="PF18942"/>
    </source>
</evidence>
<dbReference type="AlphaFoldDB" id="A0A940DP65"/>
<proteinExistence type="predicted"/>
<organism evidence="2 3">
    <name type="scientific">Candidatus Cryptobacteroides gallistercoris</name>
    <dbReference type="NCBI Taxonomy" id="2840765"/>
    <lineage>
        <taxon>Bacteria</taxon>
        <taxon>Pseudomonadati</taxon>
        <taxon>Bacteroidota</taxon>
        <taxon>Bacteroidia</taxon>
        <taxon>Bacteroidales</taxon>
        <taxon>Candidatus Cryptobacteroides</taxon>
    </lineage>
</organism>
<reference evidence="2" key="1">
    <citation type="submission" date="2020-10" db="EMBL/GenBank/DDBJ databases">
        <authorList>
            <person name="Gilroy R."/>
        </authorList>
    </citation>
    <scope>NUCLEOTIDE SEQUENCE</scope>
    <source>
        <strain evidence="2">F1-3629</strain>
    </source>
</reference>
<reference evidence="2" key="2">
    <citation type="journal article" date="2021" name="PeerJ">
        <title>Extensive microbial diversity within the chicken gut microbiome revealed by metagenomics and culture.</title>
        <authorList>
            <person name="Gilroy R."/>
            <person name="Ravi A."/>
            <person name="Getino M."/>
            <person name="Pursley I."/>
            <person name="Horton D.L."/>
            <person name="Alikhan N.F."/>
            <person name="Baker D."/>
            <person name="Gharbi K."/>
            <person name="Hall N."/>
            <person name="Watson M."/>
            <person name="Adriaenssens E.M."/>
            <person name="Foster-Nyarko E."/>
            <person name="Jarju S."/>
            <person name="Secka A."/>
            <person name="Antonio M."/>
            <person name="Oren A."/>
            <person name="Chaudhuri R.R."/>
            <person name="La Ragione R."/>
            <person name="Hildebrand F."/>
            <person name="Pallen M.J."/>
        </authorList>
    </citation>
    <scope>NUCLEOTIDE SEQUENCE</scope>
    <source>
        <strain evidence="2">F1-3629</strain>
    </source>
</reference>
<dbReference type="EMBL" id="JADIMJ010000100">
    <property type="protein sequence ID" value="MBO8454398.1"/>
    <property type="molecule type" value="Genomic_DNA"/>
</dbReference>
<evidence type="ECO:0000313" key="2">
    <source>
        <dbReference type="EMBL" id="MBO8454398.1"/>
    </source>
</evidence>